<reference evidence="1 2" key="1">
    <citation type="submission" date="2024-01" db="EMBL/GenBank/DDBJ databases">
        <title>The genomes of 5 underutilized Papilionoideae crops provide insights into root nodulation and disease resistanc.</title>
        <authorList>
            <person name="Jiang F."/>
        </authorList>
    </citation>
    <scope>NUCLEOTIDE SEQUENCE [LARGE SCALE GENOMIC DNA]</scope>
    <source>
        <strain evidence="1">LVBAO_FW01</strain>
        <tissue evidence="1">Leaves</tissue>
    </source>
</reference>
<dbReference type="EMBL" id="JAYMYQ010000004">
    <property type="protein sequence ID" value="KAK7336764.1"/>
    <property type="molecule type" value="Genomic_DNA"/>
</dbReference>
<comment type="caution">
    <text evidence="1">The sequence shown here is derived from an EMBL/GenBank/DDBJ whole genome shotgun (WGS) entry which is preliminary data.</text>
</comment>
<name>A0AAN9LIU3_CANGL</name>
<organism evidence="1 2">
    <name type="scientific">Canavalia gladiata</name>
    <name type="common">Sword bean</name>
    <name type="synonym">Dolichos gladiatus</name>
    <dbReference type="NCBI Taxonomy" id="3824"/>
    <lineage>
        <taxon>Eukaryota</taxon>
        <taxon>Viridiplantae</taxon>
        <taxon>Streptophyta</taxon>
        <taxon>Embryophyta</taxon>
        <taxon>Tracheophyta</taxon>
        <taxon>Spermatophyta</taxon>
        <taxon>Magnoliopsida</taxon>
        <taxon>eudicotyledons</taxon>
        <taxon>Gunneridae</taxon>
        <taxon>Pentapetalae</taxon>
        <taxon>rosids</taxon>
        <taxon>fabids</taxon>
        <taxon>Fabales</taxon>
        <taxon>Fabaceae</taxon>
        <taxon>Papilionoideae</taxon>
        <taxon>50 kb inversion clade</taxon>
        <taxon>NPAAA clade</taxon>
        <taxon>indigoferoid/millettioid clade</taxon>
        <taxon>Phaseoleae</taxon>
        <taxon>Canavalia</taxon>
    </lineage>
</organism>
<accession>A0AAN9LIU3</accession>
<evidence type="ECO:0000313" key="2">
    <source>
        <dbReference type="Proteomes" id="UP001367508"/>
    </source>
</evidence>
<evidence type="ECO:0000313" key="1">
    <source>
        <dbReference type="EMBL" id="KAK7336764.1"/>
    </source>
</evidence>
<protein>
    <submittedName>
        <fullName evidence="1">Uncharacterized protein</fullName>
    </submittedName>
</protein>
<sequence length="147" mass="16700">MGLYFPSKEDGLAFLNPDNPLKLRLHQEGLHLHGFYFLHSSRNSHSLVLICRWPEGEWDVAVTTIVVSCGFRYYNGVGDGAYGRIHCFQLAEIISQGITNDAATVSLHFCKYENEGQLQDCNRSPVVLQIENSTMKNFNKEEDKMES</sequence>
<dbReference type="Proteomes" id="UP001367508">
    <property type="component" value="Unassembled WGS sequence"/>
</dbReference>
<gene>
    <name evidence="1" type="ORF">VNO77_17311</name>
</gene>
<dbReference type="AlphaFoldDB" id="A0AAN9LIU3"/>
<keyword evidence="2" id="KW-1185">Reference proteome</keyword>
<proteinExistence type="predicted"/>